<proteinExistence type="predicted"/>
<dbReference type="KEGG" id="vg:70080786"/>
<name>A0A7G8LIV0_9CAUD</name>
<gene>
    <name evidence="1" type="primary">94</name>
    <name evidence="1" type="ORF">SEA_RABBITRUN_94</name>
</gene>
<accession>A0A7G8LIV0</accession>
<dbReference type="EMBL" id="MT658805">
    <property type="protein sequence ID" value="QNJ57172.1"/>
    <property type="molecule type" value="Genomic_DNA"/>
</dbReference>
<organism evidence="1 2">
    <name type="scientific">Gordonia phage Rabbitrun</name>
    <dbReference type="NCBI Taxonomy" id="2762280"/>
    <lineage>
        <taxon>Viruses</taxon>
        <taxon>Duplodnaviria</taxon>
        <taxon>Heunggongvirae</taxon>
        <taxon>Uroviricota</taxon>
        <taxon>Caudoviricetes</taxon>
        <taxon>Deeyouvirinae</taxon>
        <taxon>Nevillevirus</taxon>
        <taxon>Nevillevirus rabbitrun</taxon>
    </lineage>
</organism>
<evidence type="ECO:0000313" key="1">
    <source>
        <dbReference type="EMBL" id="QNJ57172.1"/>
    </source>
</evidence>
<dbReference type="GeneID" id="70080786"/>
<sequence>MRRDVGYFHFKDEVAGSNPACAMFTRR</sequence>
<evidence type="ECO:0000313" key="2">
    <source>
        <dbReference type="Proteomes" id="UP000515957"/>
    </source>
</evidence>
<dbReference type="Proteomes" id="UP000515957">
    <property type="component" value="Segment"/>
</dbReference>
<dbReference type="RefSeq" id="YP_010246207.1">
    <property type="nucleotide sequence ID" value="NC_060133.1"/>
</dbReference>
<keyword evidence="2" id="KW-1185">Reference proteome</keyword>
<protein>
    <submittedName>
        <fullName evidence="1">Uncharacterized protein</fullName>
    </submittedName>
</protein>
<reference evidence="1 2" key="1">
    <citation type="submission" date="2020-06" db="EMBL/GenBank/DDBJ databases">
        <authorList>
            <person name="Herren C.D."/>
            <person name="Smith Caldas M."/>
            <person name="Brooke G.M."/>
            <person name="Cabrera L.J."/>
            <person name="Caudill C.B."/>
            <person name="Ewell K.O."/>
            <person name="Haas C.L."/>
            <person name="Shapland G.L."/>
            <person name="Sitek C.J."/>
            <person name="Thompson J.S."/>
            <person name="Pollenz R.S."/>
            <person name="Garlena R.A."/>
            <person name="Russell D.A."/>
            <person name="Pope W.H."/>
            <person name="Jacobs-Sera D."/>
            <person name="Hatfull G.F."/>
        </authorList>
    </citation>
    <scope>NUCLEOTIDE SEQUENCE [LARGE SCALE GENOMIC DNA]</scope>
</reference>